<keyword evidence="2" id="KW-1185">Reference proteome</keyword>
<dbReference type="EMBL" id="AMXE01000039">
    <property type="protein sequence ID" value="ENO87343.1"/>
    <property type="molecule type" value="Genomic_DNA"/>
</dbReference>
<dbReference type="InterPro" id="IPR005590">
    <property type="entry name" value="DUF333"/>
</dbReference>
<protein>
    <recommendedName>
        <fullName evidence="3">DUF333 domain-containing protein</fullName>
    </recommendedName>
</protein>
<dbReference type="Pfam" id="PF03891">
    <property type="entry name" value="DUF333"/>
    <property type="match status" value="1"/>
</dbReference>
<evidence type="ECO:0008006" key="3">
    <source>
        <dbReference type="Google" id="ProtNLM"/>
    </source>
</evidence>
<comment type="caution">
    <text evidence="1">The sequence shown here is derived from an EMBL/GenBank/DDBJ whole genome shotgun (WGS) entry which is preliminary data.</text>
</comment>
<dbReference type="PANTHER" id="PTHR38008:SF2">
    <property type="entry name" value="HEMOLYSIN"/>
    <property type="match status" value="1"/>
</dbReference>
<dbReference type="STRING" id="1123367.GCA_000621305_00261"/>
<accession>N6YYZ4</accession>
<evidence type="ECO:0000313" key="2">
    <source>
        <dbReference type="Proteomes" id="UP000013232"/>
    </source>
</evidence>
<dbReference type="Proteomes" id="UP000013232">
    <property type="component" value="Unassembled WGS sequence"/>
</dbReference>
<dbReference type="AlphaFoldDB" id="N6YYZ4"/>
<dbReference type="RefSeq" id="WP_004338581.1">
    <property type="nucleotide sequence ID" value="NZ_AMXE01000039.1"/>
</dbReference>
<reference evidence="1 2" key="1">
    <citation type="submission" date="2012-09" db="EMBL/GenBank/DDBJ databases">
        <title>Draft Genome Sequences of 6 Strains from Genus Thauera.</title>
        <authorList>
            <person name="Liu B."/>
            <person name="Shapleigh J.P."/>
            <person name="Frostegard A.H."/>
        </authorList>
    </citation>
    <scope>NUCLEOTIDE SEQUENCE [LARGE SCALE GENOMIC DNA]</scope>
    <source>
        <strain evidence="2">47Lol / DSM 12138</strain>
    </source>
</reference>
<organism evidence="1 2">
    <name type="scientific">Thauera linaloolentis (strain DSM 12138 / JCM 21573 / CCUG 41526 / CIP 105981 / IAM 15112 / NBRC 102519 / 47Lol)</name>
    <dbReference type="NCBI Taxonomy" id="1123367"/>
    <lineage>
        <taxon>Bacteria</taxon>
        <taxon>Pseudomonadati</taxon>
        <taxon>Pseudomonadota</taxon>
        <taxon>Betaproteobacteria</taxon>
        <taxon>Rhodocyclales</taxon>
        <taxon>Zoogloeaceae</taxon>
        <taxon>Thauera</taxon>
    </lineage>
</organism>
<dbReference type="PANTHER" id="PTHR38008">
    <property type="entry name" value="HEMOLYSIN-RELATED"/>
    <property type="match status" value="1"/>
</dbReference>
<name>N6YYZ4_THAL4</name>
<dbReference type="PROSITE" id="PS51257">
    <property type="entry name" value="PROKAR_LIPOPROTEIN"/>
    <property type="match status" value="1"/>
</dbReference>
<proteinExistence type="predicted"/>
<evidence type="ECO:0000313" key="1">
    <source>
        <dbReference type="EMBL" id="ENO87343.1"/>
    </source>
</evidence>
<gene>
    <name evidence="1" type="ORF">C666_11140</name>
</gene>
<dbReference type="eggNOG" id="COG3042">
    <property type="taxonomic scope" value="Bacteria"/>
</dbReference>
<sequence>MKNTSSKETRTAPGIGLPAISAICLLSIGCTAGSGQEPAAVGMANPASTHCIDKGGKLEIRKDANGNAVGMCHLPDGSVIEEWALFRKDHPRPEG</sequence>